<dbReference type="Proteomes" id="UP000716291">
    <property type="component" value="Unassembled WGS sequence"/>
</dbReference>
<evidence type="ECO:0000256" key="6">
    <source>
        <dbReference type="SAM" id="MobiDB-lite"/>
    </source>
</evidence>
<keyword evidence="5" id="KW-0539">Nucleus</keyword>
<feature type="region of interest" description="Disordered" evidence="6">
    <location>
        <begin position="1"/>
        <end position="41"/>
    </location>
</feature>
<feature type="compositionally biased region" description="Basic residues" evidence="6">
    <location>
        <begin position="1"/>
        <end position="10"/>
    </location>
</feature>
<evidence type="ECO:0000313" key="8">
    <source>
        <dbReference type="Proteomes" id="UP000716291"/>
    </source>
</evidence>
<keyword evidence="4" id="KW-0804">Transcription</keyword>
<evidence type="ECO:0008006" key="9">
    <source>
        <dbReference type="Google" id="ProtNLM"/>
    </source>
</evidence>
<evidence type="ECO:0000256" key="4">
    <source>
        <dbReference type="ARBA" id="ARBA00023163"/>
    </source>
</evidence>
<comment type="similarity">
    <text evidence="2">Belongs to the ETT1 family.</text>
</comment>
<dbReference type="Pfam" id="PF12753">
    <property type="entry name" value="Nro1"/>
    <property type="match status" value="1"/>
</dbReference>
<evidence type="ECO:0000313" key="7">
    <source>
        <dbReference type="EMBL" id="KAG1308920.1"/>
    </source>
</evidence>
<protein>
    <recommendedName>
        <fullName evidence="9">Enhancer of translation termination 1</fullName>
    </recommendedName>
</protein>
<name>A0A9P6XAP7_RHIOR</name>
<dbReference type="GO" id="GO:0005634">
    <property type="term" value="C:nucleus"/>
    <property type="evidence" value="ECO:0007669"/>
    <property type="project" value="UniProtKB-SubCell"/>
</dbReference>
<keyword evidence="3" id="KW-0805">Transcription regulation</keyword>
<evidence type="ECO:0000256" key="3">
    <source>
        <dbReference type="ARBA" id="ARBA00023015"/>
    </source>
</evidence>
<dbReference type="EMBL" id="JAANQT010000710">
    <property type="protein sequence ID" value="KAG1308920.1"/>
    <property type="molecule type" value="Genomic_DNA"/>
</dbReference>
<evidence type="ECO:0000256" key="1">
    <source>
        <dbReference type="ARBA" id="ARBA00004123"/>
    </source>
</evidence>
<dbReference type="AlphaFoldDB" id="A0A9P6XAP7"/>
<accession>A0A9P6XAP7</accession>
<evidence type="ECO:0000256" key="2">
    <source>
        <dbReference type="ARBA" id="ARBA00007273"/>
    </source>
</evidence>
<reference evidence="7" key="1">
    <citation type="journal article" date="2020" name="Microb. Genom.">
        <title>Genetic diversity of clinical and environmental Mucorales isolates obtained from an investigation of mucormycosis cases among solid organ transplant recipients.</title>
        <authorList>
            <person name="Nguyen M.H."/>
            <person name="Kaul D."/>
            <person name="Muto C."/>
            <person name="Cheng S.J."/>
            <person name="Richter R.A."/>
            <person name="Bruno V.M."/>
            <person name="Liu G."/>
            <person name="Beyhan S."/>
            <person name="Sundermann A.J."/>
            <person name="Mounaud S."/>
            <person name="Pasculle A.W."/>
            <person name="Nierman W.C."/>
            <person name="Driscoll E."/>
            <person name="Cumbie R."/>
            <person name="Clancy C.J."/>
            <person name="Dupont C.L."/>
        </authorList>
    </citation>
    <scope>NUCLEOTIDE SEQUENCE</scope>
    <source>
        <strain evidence="7">GL11</strain>
    </source>
</reference>
<comment type="caution">
    <text evidence="7">The sequence shown here is derived from an EMBL/GenBank/DDBJ whole genome shotgun (WGS) entry which is preliminary data.</text>
</comment>
<sequence length="367" mass="41328">MTGEKKRPRGLKSSAMSKANKKAKSEESAKPNEIPENAQTIVIDKEVEEGDELGETAALLESAAEKLEVDPNEALPLLRGTIHESDRILRNWDSDSPLPASFYYAYGVALYELGRLTEDEEFEPYLDAAEERLTDSQSHLEEEKNTELEPKVQLALIKVWFAKAASQVSDEENVPELATRALDAADKVLGNLSSKATIELADIIQNHGALYSSLESRDRFIVWSEKALEKILKDEPENAQALFGLGLCKLQTAHYWLDNMNEEEEEEKTKLSEEEEKAYKAIIESKKYLELAQKEFAKENKLTPQVLADLAEVYLNEANLVLDEEKQNEIYEQAIKVIKEAQTLIAEKSLDYALPEGLLAFLAEYES</sequence>
<organism evidence="7 8">
    <name type="scientific">Rhizopus oryzae</name>
    <name type="common">Mucormycosis agent</name>
    <name type="synonym">Rhizopus arrhizus var. delemar</name>
    <dbReference type="NCBI Taxonomy" id="64495"/>
    <lineage>
        <taxon>Eukaryota</taxon>
        <taxon>Fungi</taxon>
        <taxon>Fungi incertae sedis</taxon>
        <taxon>Mucoromycota</taxon>
        <taxon>Mucoromycotina</taxon>
        <taxon>Mucoromycetes</taxon>
        <taxon>Mucorales</taxon>
        <taxon>Mucorineae</taxon>
        <taxon>Rhizopodaceae</taxon>
        <taxon>Rhizopus</taxon>
    </lineage>
</organism>
<proteinExistence type="inferred from homology"/>
<keyword evidence="8" id="KW-1185">Reference proteome</keyword>
<dbReference type="GO" id="GO:2000640">
    <property type="term" value="P:positive regulation of SREBP signaling pathway"/>
    <property type="evidence" value="ECO:0007669"/>
    <property type="project" value="TreeGrafter"/>
</dbReference>
<evidence type="ECO:0000256" key="5">
    <source>
        <dbReference type="ARBA" id="ARBA00023242"/>
    </source>
</evidence>
<dbReference type="PANTHER" id="PTHR28290:SF1">
    <property type="entry name" value="ENHANCER OF TRANSLATION TERMINATION 1"/>
    <property type="match status" value="1"/>
</dbReference>
<dbReference type="InterPro" id="IPR024318">
    <property type="entry name" value="Nro1/ETT1"/>
</dbReference>
<dbReference type="PANTHER" id="PTHR28290">
    <property type="entry name" value="ENHANCER OF TRANSLATION TERMINATION 1"/>
    <property type="match status" value="1"/>
</dbReference>
<gene>
    <name evidence="7" type="ORF">G6F64_005691</name>
</gene>
<comment type="subcellular location">
    <subcellularLocation>
        <location evidence="1">Nucleus</location>
    </subcellularLocation>
</comment>